<gene>
    <name evidence="4" type="ORF">ILUMI_23508</name>
</gene>
<dbReference type="InterPro" id="IPR007889">
    <property type="entry name" value="HTH_Psq"/>
</dbReference>
<dbReference type="Gene3D" id="1.10.10.60">
    <property type="entry name" value="Homeodomain-like"/>
    <property type="match status" value="1"/>
</dbReference>
<reference evidence="4" key="1">
    <citation type="submission" date="2019-08" db="EMBL/GenBank/DDBJ databases">
        <title>The genome of the North American firefly Photinus pyralis.</title>
        <authorList>
            <consortium name="Photinus pyralis genome working group"/>
            <person name="Fallon T.R."/>
            <person name="Sander Lower S.E."/>
            <person name="Weng J.-K."/>
        </authorList>
    </citation>
    <scope>NUCLEOTIDE SEQUENCE</scope>
    <source>
        <strain evidence="4">TRF0915ILg1</strain>
        <tissue evidence="4">Whole body</tissue>
    </source>
</reference>
<protein>
    <recommendedName>
        <fullName evidence="3">HTH psq-type domain-containing protein</fullName>
    </recommendedName>
</protein>
<dbReference type="OrthoDB" id="7464364at2759"/>
<dbReference type="GO" id="GO:0005634">
    <property type="term" value="C:nucleus"/>
    <property type="evidence" value="ECO:0007669"/>
    <property type="project" value="UniProtKB-SubCell"/>
</dbReference>
<dbReference type="EMBL" id="VTPC01090597">
    <property type="protein sequence ID" value="KAF2882665.1"/>
    <property type="molecule type" value="Genomic_DNA"/>
</dbReference>
<dbReference type="SUPFAM" id="SSF46689">
    <property type="entry name" value="Homeodomain-like"/>
    <property type="match status" value="1"/>
</dbReference>
<comment type="subcellular location">
    <subcellularLocation>
        <location evidence="1">Nucleus</location>
    </subcellularLocation>
</comment>
<sequence>MLLQNTQGTAVSEGVPETTEDGHRTSGIPSVEGNINAVQVKVSVTMPKLKGRSTYRASWSEENMKKAIQDVLDRTFSERAAADRYQVPRTSLQDRIKAIKQGHQITLKTKLGLFTKAARLEIANNGFRCMGIQPFNRDVFLDLDFLGSALTDTPAEYRSHKSTIQVPIPAVVPEDEPEASTSILPVTSTTFQEAVASTSVDVKKVNDALKILSPLPDASNKRLLARKRRTHKSEILTSSPYKNELIKKAQAPIHLAKVKKNMET</sequence>
<accession>A0A8K0C7Z0</accession>
<dbReference type="Pfam" id="PF05225">
    <property type="entry name" value="HTH_psq"/>
    <property type="match status" value="1"/>
</dbReference>
<evidence type="ECO:0000259" key="3">
    <source>
        <dbReference type="Pfam" id="PF05225"/>
    </source>
</evidence>
<evidence type="ECO:0000256" key="2">
    <source>
        <dbReference type="SAM" id="MobiDB-lite"/>
    </source>
</evidence>
<proteinExistence type="predicted"/>
<dbReference type="Proteomes" id="UP000801492">
    <property type="component" value="Unassembled WGS sequence"/>
</dbReference>
<dbReference type="AlphaFoldDB" id="A0A8K0C7Z0"/>
<organism evidence="4 5">
    <name type="scientific">Ignelater luminosus</name>
    <name type="common">Cucubano</name>
    <name type="synonym">Pyrophorus luminosus</name>
    <dbReference type="NCBI Taxonomy" id="2038154"/>
    <lineage>
        <taxon>Eukaryota</taxon>
        <taxon>Metazoa</taxon>
        <taxon>Ecdysozoa</taxon>
        <taxon>Arthropoda</taxon>
        <taxon>Hexapoda</taxon>
        <taxon>Insecta</taxon>
        <taxon>Pterygota</taxon>
        <taxon>Neoptera</taxon>
        <taxon>Endopterygota</taxon>
        <taxon>Coleoptera</taxon>
        <taxon>Polyphaga</taxon>
        <taxon>Elateriformia</taxon>
        <taxon>Elateroidea</taxon>
        <taxon>Elateridae</taxon>
        <taxon>Agrypninae</taxon>
        <taxon>Pyrophorini</taxon>
        <taxon>Ignelater</taxon>
    </lineage>
</organism>
<evidence type="ECO:0000313" key="4">
    <source>
        <dbReference type="EMBL" id="KAF2882665.1"/>
    </source>
</evidence>
<evidence type="ECO:0000256" key="1">
    <source>
        <dbReference type="ARBA" id="ARBA00004123"/>
    </source>
</evidence>
<name>A0A8K0C7Z0_IGNLU</name>
<evidence type="ECO:0000313" key="5">
    <source>
        <dbReference type="Proteomes" id="UP000801492"/>
    </source>
</evidence>
<feature type="region of interest" description="Disordered" evidence="2">
    <location>
        <begin position="1"/>
        <end position="32"/>
    </location>
</feature>
<comment type="caution">
    <text evidence="4">The sequence shown here is derived from an EMBL/GenBank/DDBJ whole genome shotgun (WGS) entry which is preliminary data.</text>
</comment>
<dbReference type="InterPro" id="IPR009057">
    <property type="entry name" value="Homeodomain-like_sf"/>
</dbReference>
<keyword evidence="5" id="KW-1185">Reference proteome</keyword>
<dbReference type="GO" id="GO:0003677">
    <property type="term" value="F:DNA binding"/>
    <property type="evidence" value="ECO:0007669"/>
    <property type="project" value="InterPro"/>
</dbReference>
<feature type="compositionally biased region" description="Polar residues" evidence="2">
    <location>
        <begin position="1"/>
        <end position="10"/>
    </location>
</feature>
<feature type="domain" description="HTH psq-type" evidence="3">
    <location>
        <begin position="60"/>
        <end position="97"/>
    </location>
</feature>